<dbReference type="EMBL" id="BAABIM010000001">
    <property type="protein sequence ID" value="GAA4668492.1"/>
    <property type="molecule type" value="Genomic_DNA"/>
</dbReference>
<dbReference type="Gene3D" id="2.150.10.10">
    <property type="entry name" value="Serralysin-like metalloprotease, C-terminal"/>
    <property type="match status" value="8"/>
</dbReference>
<evidence type="ECO:0008006" key="6">
    <source>
        <dbReference type="Google" id="ProtNLM"/>
    </source>
</evidence>
<feature type="compositionally biased region" description="Acidic residues" evidence="3">
    <location>
        <begin position="3007"/>
        <end position="3016"/>
    </location>
</feature>
<dbReference type="RefSeq" id="WP_345262034.1">
    <property type="nucleotide sequence ID" value="NZ_BAABIM010000001.1"/>
</dbReference>
<feature type="compositionally biased region" description="Low complexity" evidence="3">
    <location>
        <begin position="1598"/>
        <end position="1607"/>
    </location>
</feature>
<evidence type="ECO:0000313" key="5">
    <source>
        <dbReference type="Proteomes" id="UP001500621"/>
    </source>
</evidence>
<feature type="region of interest" description="Disordered" evidence="3">
    <location>
        <begin position="2547"/>
        <end position="2570"/>
    </location>
</feature>
<feature type="region of interest" description="Disordered" evidence="3">
    <location>
        <begin position="2817"/>
        <end position="2866"/>
    </location>
</feature>
<feature type="region of interest" description="Disordered" evidence="3">
    <location>
        <begin position="2997"/>
        <end position="3025"/>
    </location>
</feature>
<feature type="compositionally biased region" description="Low complexity" evidence="3">
    <location>
        <begin position="275"/>
        <end position="288"/>
    </location>
</feature>
<proteinExistence type="predicted"/>
<dbReference type="PANTHER" id="PTHR38340:SF1">
    <property type="entry name" value="S-LAYER PROTEIN"/>
    <property type="match status" value="1"/>
</dbReference>
<keyword evidence="2" id="KW-0964">Secreted</keyword>
<feature type="region of interest" description="Disordered" evidence="3">
    <location>
        <begin position="2736"/>
        <end position="2768"/>
    </location>
</feature>
<feature type="region of interest" description="Disordered" evidence="3">
    <location>
        <begin position="2928"/>
        <end position="2977"/>
    </location>
</feature>
<feature type="region of interest" description="Disordered" evidence="3">
    <location>
        <begin position="273"/>
        <end position="307"/>
    </location>
</feature>
<evidence type="ECO:0000313" key="4">
    <source>
        <dbReference type="EMBL" id="GAA4668492.1"/>
    </source>
</evidence>
<feature type="region of interest" description="Disordered" evidence="3">
    <location>
        <begin position="3052"/>
        <end position="3126"/>
    </location>
</feature>
<comment type="caution">
    <text evidence="4">The sequence shown here is derived from an EMBL/GenBank/DDBJ whole genome shotgun (WGS) entry which is preliminary data.</text>
</comment>
<protein>
    <recommendedName>
        <fullName evidence="6">Calcium-binding protein</fullName>
    </recommendedName>
</protein>
<evidence type="ECO:0000256" key="2">
    <source>
        <dbReference type="ARBA" id="ARBA00022525"/>
    </source>
</evidence>
<feature type="compositionally biased region" description="Acidic residues" evidence="3">
    <location>
        <begin position="2010"/>
        <end position="2020"/>
    </location>
</feature>
<organism evidence="4 5">
    <name type="scientific">Nocardioides nanhaiensis</name>
    <dbReference type="NCBI Taxonomy" id="1476871"/>
    <lineage>
        <taxon>Bacteria</taxon>
        <taxon>Bacillati</taxon>
        <taxon>Actinomycetota</taxon>
        <taxon>Actinomycetes</taxon>
        <taxon>Propionibacteriales</taxon>
        <taxon>Nocardioidaceae</taxon>
        <taxon>Nocardioides</taxon>
    </lineage>
</organism>
<comment type="subcellular location">
    <subcellularLocation>
        <location evidence="1">Secreted</location>
    </subcellularLocation>
</comment>
<evidence type="ECO:0000256" key="3">
    <source>
        <dbReference type="SAM" id="MobiDB-lite"/>
    </source>
</evidence>
<feature type="compositionally biased region" description="Low complexity" evidence="3">
    <location>
        <begin position="1566"/>
        <end position="1580"/>
    </location>
</feature>
<dbReference type="InterPro" id="IPR018511">
    <property type="entry name" value="Hemolysin-typ_Ca-bd_CS"/>
</dbReference>
<feature type="compositionally biased region" description="Acidic residues" evidence="3">
    <location>
        <begin position="2321"/>
        <end position="2333"/>
    </location>
</feature>
<dbReference type="PROSITE" id="PS00330">
    <property type="entry name" value="HEMOLYSIN_CALCIUM"/>
    <property type="match status" value="4"/>
</dbReference>
<feature type="region of interest" description="Disordered" evidence="3">
    <location>
        <begin position="1566"/>
        <end position="1621"/>
    </location>
</feature>
<feature type="compositionally biased region" description="Gly residues" evidence="3">
    <location>
        <begin position="2817"/>
        <end position="2829"/>
    </location>
</feature>
<feature type="region of interest" description="Disordered" evidence="3">
    <location>
        <begin position="3357"/>
        <end position="3381"/>
    </location>
</feature>
<feature type="compositionally biased region" description="Low complexity" evidence="3">
    <location>
        <begin position="2022"/>
        <end position="2048"/>
    </location>
</feature>
<feature type="region of interest" description="Disordered" evidence="3">
    <location>
        <begin position="2004"/>
        <end position="2075"/>
    </location>
</feature>
<evidence type="ECO:0000256" key="1">
    <source>
        <dbReference type="ARBA" id="ARBA00004613"/>
    </source>
</evidence>
<name>A0ABP8VPD4_9ACTN</name>
<accession>A0ABP8VPD4</accession>
<dbReference type="Pfam" id="PF00353">
    <property type="entry name" value="HemolysinCabind"/>
    <property type="match status" value="18"/>
</dbReference>
<dbReference type="InterPro" id="IPR001343">
    <property type="entry name" value="Hemolysn_Ca-bd"/>
</dbReference>
<feature type="compositionally biased region" description="Polar residues" evidence="3">
    <location>
        <begin position="3372"/>
        <end position="3381"/>
    </location>
</feature>
<dbReference type="InterPro" id="IPR011049">
    <property type="entry name" value="Serralysin-like_metalloprot_C"/>
</dbReference>
<dbReference type="InterPro" id="IPR050557">
    <property type="entry name" value="RTX_toxin/Mannuronan_C5-epim"/>
</dbReference>
<dbReference type="SUPFAM" id="SSF51120">
    <property type="entry name" value="beta-Roll"/>
    <property type="match status" value="9"/>
</dbReference>
<feature type="region of interest" description="Disordered" evidence="3">
    <location>
        <begin position="2304"/>
        <end position="2370"/>
    </location>
</feature>
<keyword evidence="5" id="KW-1185">Reference proteome</keyword>
<dbReference type="PANTHER" id="PTHR38340">
    <property type="entry name" value="S-LAYER PROTEIN"/>
    <property type="match status" value="1"/>
</dbReference>
<reference evidence="5" key="1">
    <citation type="journal article" date="2019" name="Int. J. Syst. Evol. Microbiol.">
        <title>The Global Catalogue of Microorganisms (GCM) 10K type strain sequencing project: providing services to taxonomists for standard genome sequencing and annotation.</title>
        <authorList>
            <consortium name="The Broad Institute Genomics Platform"/>
            <consortium name="The Broad Institute Genome Sequencing Center for Infectious Disease"/>
            <person name="Wu L."/>
            <person name="Ma J."/>
        </authorList>
    </citation>
    <scope>NUCLEOTIDE SEQUENCE [LARGE SCALE GENOMIC DNA]</scope>
    <source>
        <strain evidence="5">JCM 18127</strain>
    </source>
</reference>
<gene>
    <name evidence="4" type="ORF">GCM10023226_00550</name>
</gene>
<sequence length="3645" mass="365204">MSSGIARRGRRAVIGALSGALVVVGVVGSGGTAAVAAPAAAAAPVSDATAMRQGVIALAGAISAVGQTPQLASRLPLTTVSPADVLDLEGTLVEGVDAALSGTGDLRSALDRIEGVTVAPGSTAQRIKFSFEAEGERDLTLTHDDGDLRLGGGASAGRLTVSLRTTKPFVVSVDPSQDDPLLRTALTSQPVMELVVDVRKPEVDPFGARKGFTELEVTGGTYAVHREQTITMRDPDGRSLLTLEDLRYSTLPDLFRVETDADADRLDVDLDVELPDSLPSPDSPDAARTGTLTTETDPADPGQAWPAKPVLEDAGAALTQATSLTVVDGISALAQYTGTVLALQDAADVPFPSVSGGTSDVFAPGDRLLEVLTSAAAAQVTCGVSPGSPPSGVAAPGDTVYCQAVTAPGTSPTNVDWTLLDGGDLASTPAGAIGPEPTDSVVVTGGDGEPDLQVTFDLKRQPMAGRTLPRTVQDVVRRLDGLADSEASASLETGQLRVAVDISDDSATARLPIGNPGTVGALVGLTGLDAEPPTAPGAPEPEPVRAEVEATDASFDVGFGISTDTPAPGEPRETVLLPADASLLRIGGLGATPPATVTDLPARVGFLGVEADLTELDLGVASGGPAVELTRVVPGGGSPTAALPLGDLVAEDGTVDADQLSLDSRVTGALGLEATEQPLPDGGFAVSTGTEGASGTVSVRWGPAGLPTVEADAGYTALRVFDPVPAGFVSGTARVTGSGDTTQVHLDVAGLGGTTLYELLNAAAPQNAGDPVEVLRQVTGQGAACPSVVIEDTDTLTCTGLVADGTPIWADGEQVQAVVDGDPYAVRDSVVEGFASALSRLDRQADDGLTGQRALDADQLTTSLPLVDLVPAQLSTEREALRQGVAALDAAATEDEQLQGGGTLPPVSSAQEMSRAVGSLVKTGDGRSWAPALGFELGDQLEVSLGATRPGGTQEAGLRLDDDTRGLVASGTNAAGKQDTLDVTVGSTTVLGVEIDPATARSALGTDTGTTSTATLDLGPAGVENRPLQAGVAALRVQADDAGDPATTSEARLGVQVTTTTNDDGTLETIRTGTRGQQKAAVAVLAVGTDDVITYEADATETSGGAGTAAAAPDPMQVRFLAEGLDGLAAAIGSAQDGAAVRNLDPVERTPISAPLIGTDLDAGAEVPETLTTLTSELRTSLRAIPATVTEGDKLDEALQGAVVTAVNKTDELVDVAVADVTAEVTCNGVACVPCPAPAAGAPATPCLTDTSTGWDQVRVDVTLTGERVEGSVPFQTGLAGLEVRSDKPIATVVPEWTLPISLQLTRGVGPQVVVEAGDTLSTTVEAEMPSAGIEAIVGYLPATIKPTSAAAGSLNTTIEIAPAEGTYDLFQLYDGELTATPSFADTPGQDPEEGLELTFETLDLDGLLGLDGALGLPWTPGADGGGEFDTVTYGEVRLDVGKVLSTIATPFAVVDPYLAPVRDVVDVLRSPIPVISDLSELAGGGEVSLLTLLETASKATKKPQLELAHRVIGLIGGATDVISGVAGLAQPEGKVPLEAVAGAASLIEVEPEDVALYEKCTQVTRTTTSRPTGSTTTVGKPQPCEDEDEAAGGGAAGQTAQETQQGKRNNKKSVNISQTTKSVTGQLPGFSLPFLTDTDQIMNLLTGEGEASYFRLDLGTLTASVSYSRKFGPIMAGPVPIVPFVGGSISLEGRLAMGFDSYPQTLAAQGVNPGDVKALKTAYGDFDGGVITEGFYLDDLDADGEDVPEVQLVTTIEAGASVSIGIVSAGLKGGVTLTIGLDLNDPDDSGRLRTAEIRDRLNGDASCIFDASGDIEAFIAVFVEIELLFTSLEYEFDILRLGPYALFRYGCEDVTPALVTANGDGSVLTLTSGEAAGSRYAGASDVADEYEVRQFKRGGTTRYEVSAFGRVQNVDVTPSGGSWQVQVYDSATGASATPKGLPLSSPTRPVFRADGGELDDTLSFLTGEDFAENAQGELELETTPFDTDVALLTGGPGKDVLVTGAGDDSGVDGEGEADSIDVGAGDDSATGGAGDDSVVGGSGSDDVLGGEGADDVSGGAGPDRVRGEGGADRLAGGPGIDVRKLLVQTRAGGEADVLRQAREGFDSGDVVIGGADADLVDGGDGSDTVVGGEPTAALTGPMADLFVDGTRTVDVLVQGDAVGQAPTFVTRDLTLPTARVPGEAQLDALCTSGTELTGAAQTDVVTGGPEADVVVGSNGADVLDGGAGPDEVCGRAGDDAISGDGPGAELLGEDQTAPVEPVDGAENADVVRGGSGDDQVDAGLGDDVVFGDDVDLAAASGPRVLDGSLRGSGSTAAEGAGDDFLDGAEGDDVLAGGDGSDLLVGSEGDDLAYGEGRDTPASGGTAPSVSERLLACNPTTRAVRGLVDLNGDLAVADTTTTEALDPDTGQLAGLRVVEGRVRALGSSDFFTGLVAGEVVVKDGYLDLDRDGVVGGDADDTGPVPLASMIDDAGNADGDCVLAGDGDDDVRGGNGSDHLALGDGVDLADGGDGNDLVLGDGGTDVLLGGPHHDVLVGGLGADHLAGGDGDDRLRGNEGADDLVGGGETPGATDGQDVLLGGPSSDVLVAENGVAVSTEVVGAVAGATPSWAGDPVLPQAVEAGTGSTWRFAGSAMLCGVAAGAEPTRWVTLAREDGAPGTPVASPGTPLAYDELYGGADCDLVLGSQGDDVVRGGPDDDLVEGGPGADLGWGDDGDDVVVGGSSYDRTARLVPFTTTRTGGAGQPDGADALRGDGGPDAVDGDDLVSGDNALPTYVPARGDYELTLHDVASATSTPAAGTSAGDTISGDGGDDLLFGQGGGDVVGGGTGEDYLEGGSGADRMAGSDGDDDLVGGSSSQGRPQGTDGLRLTQTLAAGPVDSSAAGLLDGADEIDGGSGADWALGDNGRITRPTGQRHLARAAEATASGAGVFGDDDLTGGSGEDRLLGQLGEDDLAGDAGADHLEGNEGDDDLVGGSAADVVIGGSSLSPDGRGTLAGLLDLGRTQPDGDDVIDGDDASASSASPDLLLGDNATVLVVAGRPVVQLHDLATTLGDPAAGTSGDDEIVGGPATGSAEGTGDRVFGQGGDDEVVTGPGEDHLEGGAGGDTLTAGGGDDDVLGGGSAVDGRPLGADGTRLVGSGQLVFSLGVRLLDGTDRIEGAEGDDVLLGDNGVLTRPADAPDERADGTTLRTVRLLDPVTGEGQVPVTVGAGDTILAGEGRDLAFGQAGDDELQGQDGEDYLEGNVGADLLDGGADEDDLVGGGSVADGVVVSSSGGGTVTDRISTPLAGMLDRSAAGLLDGGDTLRGGDARDVVLGDNGRITREGIGRVLDGGASGPHRVRQVAMADEVPGPWAGSDAISGGAGDDDLYGQLDSTLSRRPQQLWQGTRVPGDVLEGGAGDDALVGDQGRSVPTPVALLGAPDRVVRADGGFFAERVRPRGTLVRVVTLTQSGVGGDDLLLAGDGLDAVHAGAGKDVVDAGAGDDAVFGGDGSDALWGGVGHDRVFGGAGADSLDTKRRRTDPALWQLAAPRVDTDGLRRTLNGRDLLYGGSGTDALQADQGDRGGQRRVQGDRLVDWTARTSYFKVCSSGYGPGRVRDRVTSPMVAALRELARASGSVGSAELAIPVNERLTSYPGPRSLVCESR</sequence>
<dbReference type="Proteomes" id="UP001500621">
    <property type="component" value="Unassembled WGS sequence"/>
</dbReference>